<dbReference type="GO" id="GO:0046872">
    <property type="term" value="F:metal ion binding"/>
    <property type="evidence" value="ECO:0007669"/>
    <property type="project" value="UniProtKB-KW"/>
</dbReference>
<evidence type="ECO:0000256" key="10">
    <source>
        <dbReference type="ARBA" id="ARBA00023065"/>
    </source>
</evidence>
<dbReference type="Gene3D" id="3.40.50.300">
    <property type="entry name" value="P-loop containing nucleotide triphosphate hydrolases"/>
    <property type="match status" value="1"/>
</dbReference>
<evidence type="ECO:0000256" key="3">
    <source>
        <dbReference type="ARBA" id="ARBA00022448"/>
    </source>
</evidence>
<feature type="transmembrane region" description="Helical" evidence="17">
    <location>
        <begin position="629"/>
        <end position="652"/>
    </location>
</feature>
<dbReference type="InterPro" id="IPR011640">
    <property type="entry name" value="Fe2_transport_prot_B_C"/>
</dbReference>
<dbReference type="OrthoDB" id="9809127at2"/>
<dbReference type="GO" id="GO:0005886">
    <property type="term" value="C:plasma membrane"/>
    <property type="evidence" value="ECO:0007669"/>
    <property type="project" value="UniProtKB-SubCell"/>
</dbReference>
<feature type="transmembrane region" description="Helical" evidence="17">
    <location>
        <begin position="528"/>
        <end position="547"/>
    </location>
</feature>
<dbReference type="PANTHER" id="PTHR43185:SF1">
    <property type="entry name" value="FE(2+) TRANSPORTER FEOB"/>
    <property type="match status" value="1"/>
</dbReference>
<comment type="caution">
    <text evidence="19">The sequence shown here is derived from an EMBL/GenBank/DDBJ whole genome shotgun (WGS) entry which is preliminary data.</text>
</comment>
<feature type="transmembrane region" description="Helical" evidence="17">
    <location>
        <begin position="470"/>
        <end position="491"/>
    </location>
</feature>
<evidence type="ECO:0000256" key="1">
    <source>
        <dbReference type="ARBA" id="ARBA00003926"/>
    </source>
</evidence>
<evidence type="ECO:0000313" key="19">
    <source>
        <dbReference type="EMBL" id="KPL83850.1"/>
    </source>
</evidence>
<evidence type="ECO:0000256" key="9">
    <source>
        <dbReference type="ARBA" id="ARBA00023004"/>
    </source>
</evidence>
<dbReference type="InterPro" id="IPR003373">
    <property type="entry name" value="Fe2_transport_prot-B"/>
</dbReference>
<dbReference type="NCBIfam" id="TIGR00437">
    <property type="entry name" value="feoB"/>
    <property type="match status" value="1"/>
</dbReference>
<keyword evidence="4" id="KW-1003">Cell membrane</keyword>
<keyword evidence="12 17" id="KW-0472">Membrane</keyword>
<keyword evidence="5 17" id="KW-0410">Iron transport</keyword>
<dbReference type="PATRIC" id="fig|869279.4.peg.194"/>
<evidence type="ECO:0000313" key="20">
    <source>
        <dbReference type="Proteomes" id="UP000050544"/>
    </source>
</evidence>
<name>A0A0N8GQJ2_9CHLR</name>
<dbReference type="GO" id="GO:0005525">
    <property type="term" value="F:GTP binding"/>
    <property type="evidence" value="ECO:0007669"/>
    <property type="project" value="UniProtKB-KW"/>
</dbReference>
<keyword evidence="8 17" id="KW-1133">Transmembrane helix</keyword>
<feature type="domain" description="FeoB-type G" evidence="18">
    <location>
        <begin position="17"/>
        <end position="178"/>
    </location>
</feature>
<evidence type="ECO:0000256" key="16">
    <source>
        <dbReference type="PIRSR" id="PIRSR603373-2"/>
    </source>
</evidence>
<dbReference type="EMBL" id="LGKO01000002">
    <property type="protein sequence ID" value="KPL83850.1"/>
    <property type="molecule type" value="Genomic_DNA"/>
</dbReference>
<dbReference type="Proteomes" id="UP000050544">
    <property type="component" value="Unassembled WGS sequence"/>
</dbReference>
<feature type="transmembrane region" description="Helical" evidence="17">
    <location>
        <begin position="404"/>
        <end position="426"/>
    </location>
</feature>
<evidence type="ECO:0000256" key="6">
    <source>
        <dbReference type="ARBA" id="ARBA00022692"/>
    </source>
</evidence>
<evidence type="ECO:0000256" key="12">
    <source>
        <dbReference type="ARBA" id="ARBA00023136"/>
    </source>
</evidence>
<keyword evidence="16" id="KW-0479">Metal-binding</keyword>
<dbReference type="Gene3D" id="1.10.287.1770">
    <property type="match status" value="1"/>
</dbReference>
<dbReference type="Pfam" id="PF07670">
    <property type="entry name" value="Gate"/>
    <property type="match status" value="2"/>
</dbReference>
<feature type="binding site" evidence="15">
    <location>
        <begin position="129"/>
        <end position="132"/>
    </location>
    <ligand>
        <name>GTP</name>
        <dbReference type="ChEBI" id="CHEBI:37565"/>
        <label>1</label>
    </ligand>
</feature>
<dbReference type="InterPro" id="IPR041069">
    <property type="entry name" value="FeoB_Cyto"/>
</dbReference>
<dbReference type="AlphaFoldDB" id="A0A0N8GQJ2"/>
<protein>
    <recommendedName>
        <fullName evidence="13 14">Ferrous iron transport protein B</fullName>
    </recommendedName>
</protein>
<dbReference type="InterPro" id="IPR005225">
    <property type="entry name" value="Small_GTP-bd"/>
</dbReference>
<evidence type="ECO:0000256" key="8">
    <source>
        <dbReference type="ARBA" id="ARBA00022989"/>
    </source>
</evidence>
<feature type="binding site" evidence="15">
    <location>
        <begin position="49"/>
        <end position="53"/>
    </location>
    <ligand>
        <name>GTP</name>
        <dbReference type="ChEBI" id="CHEBI:37565"/>
        <label>1</label>
    </ligand>
</feature>
<accession>A0A0N8GQJ2</accession>
<dbReference type="InterPro" id="IPR030389">
    <property type="entry name" value="G_FEOB_dom"/>
</dbReference>
<comment type="subcellular location">
    <subcellularLocation>
        <location evidence="17">Cell inner membrane</location>
        <topology evidence="17">Multi-pass membrane protein</topology>
    </subcellularLocation>
    <subcellularLocation>
        <location evidence="2">Cell membrane</location>
        <topology evidence="2">Multi-pass membrane protein</topology>
    </subcellularLocation>
</comment>
<evidence type="ECO:0000256" key="14">
    <source>
        <dbReference type="NCBIfam" id="TIGR00437"/>
    </source>
</evidence>
<dbReference type="Pfam" id="PF17910">
    <property type="entry name" value="FeoB_Cyto"/>
    <property type="match status" value="1"/>
</dbReference>
<evidence type="ECO:0000256" key="11">
    <source>
        <dbReference type="ARBA" id="ARBA00023134"/>
    </source>
</evidence>
<dbReference type="PRINTS" id="PR00326">
    <property type="entry name" value="GTP1OBG"/>
</dbReference>
<keyword evidence="9 17" id="KW-0408">Iron</keyword>
<feature type="transmembrane region" description="Helical" evidence="17">
    <location>
        <begin position="366"/>
        <end position="384"/>
    </location>
</feature>
<dbReference type="Pfam" id="PF02421">
    <property type="entry name" value="FeoB_N"/>
    <property type="match status" value="1"/>
</dbReference>
<keyword evidence="16" id="KW-0460">Magnesium</keyword>
<dbReference type="PROSITE" id="PS51711">
    <property type="entry name" value="G_FEOB"/>
    <property type="match status" value="1"/>
</dbReference>
<dbReference type="STRING" id="869279.SE15_00990"/>
<dbReference type="SUPFAM" id="SSF52540">
    <property type="entry name" value="P-loop containing nucleoside triphosphate hydrolases"/>
    <property type="match status" value="1"/>
</dbReference>
<dbReference type="CDD" id="cd01879">
    <property type="entry name" value="FeoB"/>
    <property type="match status" value="1"/>
</dbReference>
<dbReference type="InterPro" id="IPR011642">
    <property type="entry name" value="Gate_dom"/>
</dbReference>
<sequence>MAHCHSTPTPSPVLMKDPRILLVGHPNVGKSALFHHLTGQYVIVSNYPGTTVEVAQGALRTRPDQLVVDTPGIVTFPARSEDEQVTVRALLEDEHYAVIQVGDAKNLRRTLHFTLQLAELGLPLILVLNMVDEAQAYGMQLDLESLRRTLGIPVITTVATRGQGVEELLRALEKVQPTLLHLTYPPPIEEALEALIPHLPPAPVAGRGLALLFLSGDASVETWLRDHLSSADYALLEQIRQDLRARLPEPITSVLQRTREHFIRNLVGRTLAQEQRGEEPFSVRLGHLTTHPLWGIPILALVLYALYWFVGVFGAGTLVGFLEETLFGKIINPWMVSHLERWIPWPFLSQMLVGEYGLWTMGITYALALLLPIVVTFFIAFGILEDSGYLPRLAVLTNQFFSRIGLNGQAVLPMVLGLGCVTMATMTTRILNRPRERILVTFLLALAIPCSAQLGVVMGMLAGISFSATLIWAGVVVLVLLTVGWLAARLLPGERTPLMVELPPLRWPLFSNVLIKTLARLEWYIKEAVPLFLLGTFLLFLLDWFHLLPGFIHAAEPIVTHWLGLPPEAAAAFLLGFLRRDFAATNLFVMESQGLLSPIQVVVAMVTITLFVPCIASVFMIIKERGLKTALGMLVFIFPFALFVGGVLYRFLSLVGWHG</sequence>
<evidence type="ECO:0000256" key="15">
    <source>
        <dbReference type="PIRSR" id="PIRSR603373-1"/>
    </source>
</evidence>
<keyword evidence="3 17" id="KW-0813">Transport</keyword>
<evidence type="ECO:0000256" key="2">
    <source>
        <dbReference type="ARBA" id="ARBA00004651"/>
    </source>
</evidence>
<dbReference type="Pfam" id="PF07664">
    <property type="entry name" value="FeoB_C"/>
    <property type="match status" value="1"/>
</dbReference>
<dbReference type="InterPro" id="IPR027417">
    <property type="entry name" value="P-loop_NTPase"/>
</dbReference>
<keyword evidence="7 15" id="KW-0547">Nucleotide-binding</keyword>
<organism evidence="19 20">
    <name type="scientific">Thermanaerothrix daxensis</name>
    <dbReference type="NCBI Taxonomy" id="869279"/>
    <lineage>
        <taxon>Bacteria</taxon>
        <taxon>Bacillati</taxon>
        <taxon>Chloroflexota</taxon>
        <taxon>Anaerolineae</taxon>
        <taxon>Anaerolineales</taxon>
        <taxon>Anaerolineaceae</taxon>
        <taxon>Thermanaerothrix</taxon>
    </lineage>
</organism>
<comment type="similarity">
    <text evidence="17">Belongs to the TRAFAC class TrmE-Era-EngA-EngB-Septin-like GTPase superfamily. FeoB GTPase (TC 9.A.8) family.</text>
</comment>
<evidence type="ECO:0000256" key="7">
    <source>
        <dbReference type="ARBA" id="ARBA00022741"/>
    </source>
</evidence>
<keyword evidence="11 15" id="KW-0342">GTP-binding</keyword>
<feature type="binding site" evidence="15">
    <location>
        <begin position="158"/>
        <end position="160"/>
    </location>
    <ligand>
        <name>GTP</name>
        <dbReference type="ChEBI" id="CHEBI:37565"/>
        <label>1</label>
    </ligand>
</feature>
<dbReference type="InterPro" id="IPR050860">
    <property type="entry name" value="FeoB_GTPase"/>
</dbReference>
<keyword evidence="10" id="KW-0406">Ion transport</keyword>
<feature type="transmembrane region" description="Helical" evidence="17">
    <location>
        <begin position="438"/>
        <end position="464"/>
    </location>
</feature>
<gene>
    <name evidence="19" type="ORF">SE15_00990</name>
</gene>
<reference evidence="19 20" key="1">
    <citation type="submission" date="2015-07" db="EMBL/GenBank/DDBJ databases">
        <title>Whole genome sequence of Thermanaerothrix daxensis DSM 23592.</title>
        <authorList>
            <person name="Hemp J."/>
            <person name="Ward L.M."/>
            <person name="Pace L.A."/>
            <person name="Fischer W.W."/>
        </authorList>
    </citation>
    <scope>NUCLEOTIDE SEQUENCE [LARGE SCALE GENOMIC DNA]</scope>
    <source>
        <strain evidence="19 20">GNS-1</strain>
    </source>
</reference>
<proteinExistence type="inferred from homology"/>
<evidence type="ECO:0000259" key="18">
    <source>
        <dbReference type="PROSITE" id="PS51711"/>
    </source>
</evidence>
<evidence type="ECO:0000256" key="17">
    <source>
        <dbReference type="RuleBase" id="RU362098"/>
    </source>
</evidence>
<dbReference type="InterPro" id="IPR006073">
    <property type="entry name" value="GTP-bd"/>
</dbReference>
<dbReference type="PANTHER" id="PTHR43185">
    <property type="entry name" value="FERROUS IRON TRANSPORT PROTEIN B"/>
    <property type="match status" value="1"/>
</dbReference>
<keyword evidence="20" id="KW-1185">Reference proteome</keyword>
<feature type="binding site" evidence="16">
    <location>
        <position position="38"/>
    </location>
    <ligand>
        <name>Mg(2+)</name>
        <dbReference type="ChEBI" id="CHEBI:18420"/>
        <label>2</label>
    </ligand>
</feature>
<feature type="binding site" evidence="16">
    <location>
        <position position="39"/>
    </location>
    <ligand>
        <name>Mg(2+)</name>
        <dbReference type="ChEBI" id="CHEBI:18420"/>
        <label>2</label>
    </ligand>
</feature>
<keyword evidence="6 17" id="KW-0812">Transmembrane</keyword>
<feature type="binding site" evidence="15">
    <location>
        <begin position="24"/>
        <end position="31"/>
    </location>
    <ligand>
        <name>GTP</name>
        <dbReference type="ChEBI" id="CHEBI:37565"/>
        <label>1</label>
    </ligand>
</feature>
<feature type="transmembrane region" description="Helical" evidence="17">
    <location>
        <begin position="599"/>
        <end position="622"/>
    </location>
</feature>
<evidence type="ECO:0000256" key="13">
    <source>
        <dbReference type="ARBA" id="ARBA00031200"/>
    </source>
</evidence>
<comment type="function">
    <text evidence="1 17">Probable transporter of a GTP-driven Fe(2+) uptake system.</text>
</comment>
<dbReference type="NCBIfam" id="TIGR00231">
    <property type="entry name" value="small_GTP"/>
    <property type="match status" value="1"/>
</dbReference>
<feature type="binding site" evidence="15">
    <location>
        <begin position="69"/>
        <end position="72"/>
    </location>
    <ligand>
        <name>GTP</name>
        <dbReference type="ChEBI" id="CHEBI:37565"/>
        <label>1</label>
    </ligand>
</feature>
<evidence type="ECO:0000256" key="5">
    <source>
        <dbReference type="ARBA" id="ARBA00022496"/>
    </source>
</evidence>
<evidence type="ECO:0000256" key="4">
    <source>
        <dbReference type="ARBA" id="ARBA00022475"/>
    </source>
</evidence>
<feature type="transmembrane region" description="Helical" evidence="17">
    <location>
        <begin position="293"/>
        <end position="322"/>
    </location>
</feature>
<dbReference type="GO" id="GO:0015093">
    <property type="term" value="F:ferrous iron transmembrane transporter activity"/>
    <property type="evidence" value="ECO:0007669"/>
    <property type="project" value="UniProtKB-UniRule"/>
</dbReference>